<name>A0A9P6NAZ4_9BASI</name>
<keyword evidence="6" id="KW-1185">Reference proteome</keyword>
<dbReference type="PROSITE" id="PS50181">
    <property type="entry name" value="FBOX"/>
    <property type="match status" value="1"/>
</dbReference>
<dbReference type="InterPro" id="IPR019734">
    <property type="entry name" value="TPR_rpt"/>
</dbReference>
<dbReference type="SUPFAM" id="SSF52047">
    <property type="entry name" value="RNI-like"/>
    <property type="match status" value="1"/>
</dbReference>
<evidence type="ECO:0000256" key="3">
    <source>
        <dbReference type="SAM" id="MobiDB-lite"/>
    </source>
</evidence>
<evidence type="ECO:0000259" key="4">
    <source>
        <dbReference type="PROSITE" id="PS50181"/>
    </source>
</evidence>
<keyword evidence="2" id="KW-0802">TPR repeat</keyword>
<dbReference type="Gene3D" id="3.80.10.10">
    <property type="entry name" value="Ribonuclease Inhibitor"/>
    <property type="match status" value="1"/>
</dbReference>
<dbReference type="Gene3D" id="1.20.1280.50">
    <property type="match status" value="1"/>
</dbReference>
<gene>
    <name evidence="5" type="ORF">CROQUDRAFT_665170</name>
</gene>
<dbReference type="Pfam" id="PF12937">
    <property type="entry name" value="F-box-like"/>
    <property type="match status" value="1"/>
</dbReference>
<reference evidence="5" key="1">
    <citation type="submission" date="2013-11" db="EMBL/GenBank/DDBJ databases">
        <title>Genome sequence of the fusiform rust pathogen reveals effectors for host alternation and coevolution with pine.</title>
        <authorList>
            <consortium name="DOE Joint Genome Institute"/>
            <person name="Smith K."/>
            <person name="Pendleton A."/>
            <person name="Kubisiak T."/>
            <person name="Anderson C."/>
            <person name="Salamov A."/>
            <person name="Aerts A."/>
            <person name="Riley R."/>
            <person name="Clum A."/>
            <person name="Lindquist E."/>
            <person name="Ence D."/>
            <person name="Campbell M."/>
            <person name="Kronenberg Z."/>
            <person name="Feau N."/>
            <person name="Dhillon B."/>
            <person name="Hamelin R."/>
            <person name="Burleigh J."/>
            <person name="Smith J."/>
            <person name="Yandell M."/>
            <person name="Nelson C."/>
            <person name="Grigoriev I."/>
            <person name="Davis J."/>
        </authorList>
    </citation>
    <scope>NUCLEOTIDE SEQUENCE</scope>
    <source>
        <strain evidence="5">G11</strain>
    </source>
</reference>
<dbReference type="SUPFAM" id="SSF81383">
    <property type="entry name" value="F-box domain"/>
    <property type="match status" value="1"/>
</dbReference>
<dbReference type="AlphaFoldDB" id="A0A9P6NAZ4"/>
<organism evidence="5 6">
    <name type="scientific">Cronartium quercuum f. sp. fusiforme G11</name>
    <dbReference type="NCBI Taxonomy" id="708437"/>
    <lineage>
        <taxon>Eukaryota</taxon>
        <taxon>Fungi</taxon>
        <taxon>Dikarya</taxon>
        <taxon>Basidiomycota</taxon>
        <taxon>Pucciniomycotina</taxon>
        <taxon>Pucciniomycetes</taxon>
        <taxon>Pucciniales</taxon>
        <taxon>Coleosporiaceae</taxon>
        <taxon>Cronartium</taxon>
    </lineage>
</organism>
<dbReference type="Gene3D" id="1.25.40.10">
    <property type="entry name" value="Tetratricopeptide repeat domain"/>
    <property type="match status" value="1"/>
</dbReference>
<evidence type="ECO:0000256" key="1">
    <source>
        <dbReference type="ARBA" id="ARBA00022737"/>
    </source>
</evidence>
<evidence type="ECO:0000256" key="2">
    <source>
        <dbReference type="ARBA" id="ARBA00022803"/>
    </source>
</evidence>
<dbReference type="EMBL" id="MU167444">
    <property type="protein sequence ID" value="KAG0140446.1"/>
    <property type="molecule type" value="Genomic_DNA"/>
</dbReference>
<proteinExistence type="predicted"/>
<evidence type="ECO:0000313" key="6">
    <source>
        <dbReference type="Proteomes" id="UP000886653"/>
    </source>
</evidence>
<dbReference type="InterPro" id="IPR001810">
    <property type="entry name" value="F-box_dom"/>
</dbReference>
<feature type="region of interest" description="Disordered" evidence="3">
    <location>
        <begin position="345"/>
        <end position="370"/>
    </location>
</feature>
<dbReference type="PANTHER" id="PTHR22904">
    <property type="entry name" value="TPR REPEAT CONTAINING PROTEIN"/>
    <property type="match status" value="1"/>
</dbReference>
<dbReference type="Proteomes" id="UP000886653">
    <property type="component" value="Unassembled WGS sequence"/>
</dbReference>
<dbReference type="InterPro" id="IPR032675">
    <property type="entry name" value="LRR_dom_sf"/>
</dbReference>
<evidence type="ECO:0000313" key="5">
    <source>
        <dbReference type="EMBL" id="KAG0140446.1"/>
    </source>
</evidence>
<dbReference type="PANTHER" id="PTHR22904:SF523">
    <property type="entry name" value="STRESS-INDUCED-PHOSPHOPROTEIN 1"/>
    <property type="match status" value="1"/>
</dbReference>
<dbReference type="InterPro" id="IPR036047">
    <property type="entry name" value="F-box-like_dom_sf"/>
</dbReference>
<feature type="domain" description="F-box" evidence="4">
    <location>
        <begin position="150"/>
        <end position="197"/>
    </location>
</feature>
<protein>
    <recommendedName>
        <fullName evidence="4">F-box domain-containing protein</fullName>
    </recommendedName>
</protein>
<dbReference type="SUPFAM" id="SSF48452">
    <property type="entry name" value="TPR-like"/>
    <property type="match status" value="1"/>
</dbReference>
<feature type="compositionally biased region" description="Polar residues" evidence="3">
    <location>
        <begin position="348"/>
        <end position="369"/>
    </location>
</feature>
<accession>A0A9P6NAZ4</accession>
<dbReference type="SMART" id="SM00028">
    <property type="entry name" value="TPR"/>
    <property type="match status" value="2"/>
</dbReference>
<dbReference type="OrthoDB" id="2423701at2759"/>
<dbReference type="InterPro" id="IPR011990">
    <property type="entry name" value="TPR-like_helical_dom_sf"/>
</dbReference>
<dbReference type="GO" id="GO:0051879">
    <property type="term" value="F:Hsp90 protein binding"/>
    <property type="evidence" value="ECO:0007669"/>
    <property type="project" value="TreeGrafter"/>
</dbReference>
<sequence length="655" mass="73467">MSTNTLVHQDAFRTGVKAFRENDFPEAICQFDSALEHAATTDSSFHIKVLDSRAAAKEQLQDYKGALSDAKRVINLRPELPKGYVRAARLFRKIRKFSSSIQMYDRAIARSGTSATGVASGLNTQTLIDEREEVRNLEAARAKEAKKLSQNNVGRLPFELYLHVIGFLDDETRFKCLRVCSAWRLAIYHAPHLWTTLTLTSKTRRPTGRLKYWLARLGPHRGLETLIIHYSEAWPLSELLSVLKTLTDRSGNGKLSIRLKASLKTIRFVEDRLTFEFSEFTQMLHHLIEFIMAHSSTLVTVDIKSSAVIYCTSHFAPFLARFPRLKRLRILAGKCGRTVPMDCKSLHRSPSASYPSQEETGINPKSETQVEQEEMQPLPRLESLLLQGVVFANGPVGPIQLDSLREISFPGQSVLPHVTHTYTALIDLANLPQLEQLIFGSHNARENIAGYMDSDWAGCLTLPRLKHLTINRTVQPLTHFLSLSGTDQLFTPLISPIAPQLRCLVLTDLEPTTGYQFLNKFAHEFNLLESLSLSGLALTPQTESYLIVALNSLPPLDNLCLNRTNVSLEVMGAIKIKKLKHLELVDCMRVSFSAITNLLPGVQKDAIGISYLDVTGCSLVSTREIIDYLRSVITTVVWQARPKAKEKGAKKLRLD</sequence>
<comment type="caution">
    <text evidence="5">The sequence shown here is derived from an EMBL/GenBank/DDBJ whole genome shotgun (WGS) entry which is preliminary data.</text>
</comment>
<keyword evidence="1" id="KW-0677">Repeat</keyword>